<dbReference type="Proteomes" id="UP001285244">
    <property type="component" value="Unassembled WGS sequence"/>
</dbReference>
<organism evidence="1 2">
    <name type="scientific">Absicoccus intestinalis</name>
    <dbReference type="NCBI Taxonomy" id="2926319"/>
    <lineage>
        <taxon>Bacteria</taxon>
        <taxon>Bacillati</taxon>
        <taxon>Bacillota</taxon>
        <taxon>Erysipelotrichia</taxon>
        <taxon>Erysipelotrichales</taxon>
        <taxon>Erysipelotrichaceae</taxon>
        <taxon>Absicoccus</taxon>
    </lineage>
</organism>
<accession>A0ABU4WLE8</accession>
<gene>
    <name evidence="1" type="ORF">MOZ64_06005</name>
</gene>
<dbReference type="RefSeq" id="WP_320325690.1">
    <property type="nucleotide sequence ID" value="NZ_JALBUS010000007.1"/>
</dbReference>
<keyword evidence="2" id="KW-1185">Reference proteome</keyword>
<evidence type="ECO:0000313" key="2">
    <source>
        <dbReference type="Proteomes" id="UP001285244"/>
    </source>
</evidence>
<name>A0ABU4WLE8_9FIRM</name>
<sequence>MEIKDPMYKPDDYVVNGQGATGFVVRVRDYNFDDNEYTYIVKLDDDFIGEEPFIIEFEYNLEPCQEPPKEGDECFFITAIGNVFSRKWDGTYYDIRNMETGNVFLTKEEALVDLERRKVETEMLRLGGRRTFKKGENNWFIYYNDGLNVTVLNESAQGAIYFDLENEAYKAIKIIGESRIKRYLLGVNK</sequence>
<evidence type="ECO:0000313" key="1">
    <source>
        <dbReference type="EMBL" id="MDX8417394.1"/>
    </source>
</evidence>
<reference evidence="1 2" key="1">
    <citation type="submission" date="2022-03" db="EMBL/GenBank/DDBJ databases">
        <title>Novel taxa within the pig intestine.</title>
        <authorList>
            <person name="Wylensek D."/>
            <person name="Bishof K."/>
            <person name="Afrizal A."/>
            <person name="Clavel T."/>
        </authorList>
    </citation>
    <scope>NUCLEOTIDE SEQUENCE [LARGE SCALE GENOMIC DNA]</scope>
    <source>
        <strain evidence="1 2">Cla-KB-P134</strain>
    </source>
</reference>
<dbReference type="EMBL" id="JALBUS010000007">
    <property type="protein sequence ID" value="MDX8417394.1"/>
    <property type="molecule type" value="Genomic_DNA"/>
</dbReference>
<comment type="caution">
    <text evidence="1">The sequence shown here is derived from an EMBL/GenBank/DDBJ whole genome shotgun (WGS) entry which is preliminary data.</text>
</comment>
<protein>
    <submittedName>
        <fullName evidence="1">Uncharacterized protein</fullName>
    </submittedName>
</protein>
<proteinExistence type="predicted"/>